<dbReference type="AlphaFoldDB" id="A0A2X1QMK8"/>
<reference evidence="1 2" key="1">
    <citation type="submission" date="2018-06" db="EMBL/GenBank/DDBJ databases">
        <authorList>
            <consortium name="Pathogen Informatics"/>
            <person name="Doyle S."/>
        </authorList>
    </citation>
    <scope>NUCLEOTIDE SEQUENCE [LARGE SCALE GENOMIC DNA]</scope>
    <source>
        <strain evidence="1 2">NCTC12022</strain>
    </source>
</reference>
<evidence type="ECO:0000313" key="2">
    <source>
        <dbReference type="Proteomes" id="UP000251942"/>
    </source>
</evidence>
<name>A0A2X1QMK8_9GAMM</name>
<dbReference type="Proteomes" id="UP000251942">
    <property type="component" value="Unassembled WGS sequence"/>
</dbReference>
<dbReference type="EMBL" id="UASS01000005">
    <property type="protein sequence ID" value="SPX60055.1"/>
    <property type="molecule type" value="Genomic_DNA"/>
</dbReference>
<evidence type="ECO:0000313" key="1">
    <source>
        <dbReference type="EMBL" id="SPX60055.1"/>
    </source>
</evidence>
<protein>
    <submittedName>
        <fullName evidence="1">Legionella secretion system protein Y</fullName>
    </submittedName>
</protein>
<accession>A0A2X1QMK8</accession>
<organism evidence="1 2">
    <name type="scientific">Legionella feeleii</name>
    <dbReference type="NCBI Taxonomy" id="453"/>
    <lineage>
        <taxon>Bacteria</taxon>
        <taxon>Pseudomonadati</taxon>
        <taxon>Pseudomonadota</taxon>
        <taxon>Gammaproteobacteria</taxon>
        <taxon>Legionellales</taxon>
        <taxon>Legionellaceae</taxon>
        <taxon>Legionella</taxon>
    </lineage>
</organism>
<sequence>MAQLYLNRKPVLVMTYQPNDGNPMQILRIWRSNYHLHHFHQPLWLGSVHPRNPLKPHELKQMNLRNKNKPNSLIYVSSALPQFLQRQLPLPVNNAKKQLPIVVEPILLLIRESTDLEIQKENLH</sequence>
<proteinExistence type="predicted"/>
<gene>
    <name evidence="1" type="primary">lssY</name>
    <name evidence="1" type="ORF">NCTC12022_00771</name>
</gene>